<accession>A0AAV8QFZ1</accession>
<proteinExistence type="predicted"/>
<dbReference type="AlphaFoldDB" id="A0AAV8QFZ1"/>
<comment type="caution">
    <text evidence="1">The sequence shown here is derived from an EMBL/GenBank/DDBJ whole genome shotgun (WGS) entry which is preliminary data.</text>
</comment>
<gene>
    <name evidence="1" type="ORF">OPV22_030336</name>
</gene>
<dbReference type="EMBL" id="JAQQAF010000008">
    <property type="protein sequence ID" value="KAJ8467784.1"/>
    <property type="molecule type" value="Genomic_DNA"/>
</dbReference>
<sequence length="188" mass="20500">MSTGILGRVPLPEIDSTVDKGFCVTMLCAKAAIFNLYMALGQESLQNKLDLVPESLLFPCICGLVQEGWLKLLKLGCLGSVDMQHCKASAYGSDSQPLEKELMMEGTDMLKIYQMVKRHFAIYIVTSGTSHNVSPSPSCFRCVVTATNAMQRVGNLACESTSYVGKMPHSGSGFPNLFDMEGTDLHVY</sequence>
<keyword evidence="2" id="KW-1185">Reference proteome</keyword>
<name>A0AAV8QFZ1_ENSVE</name>
<evidence type="ECO:0000313" key="2">
    <source>
        <dbReference type="Proteomes" id="UP001222027"/>
    </source>
</evidence>
<organism evidence="1 2">
    <name type="scientific">Ensete ventricosum</name>
    <name type="common">Abyssinian banana</name>
    <name type="synonym">Musa ensete</name>
    <dbReference type="NCBI Taxonomy" id="4639"/>
    <lineage>
        <taxon>Eukaryota</taxon>
        <taxon>Viridiplantae</taxon>
        <taxon>Streptophyta</taxon>
        <taxon>Embryophyta</taxon>
        <taxon>Tracheophyta</taxon>
        <taxon>Spermatophyta</taxon>
        <taxon>Magnoliopsida</taxon>
        <taxon>Liliopsida</taxon>
        <taxon>Zingiberales</taxon>
        <taxon>Musaceae</taxon>
        <taxon>Ensete</taxon>
    </lineage>
</organism>
<evidence type="ECO:0000313" key="1">
    <source>
        <dbReference type="EMBL" id="KAJ8467784.1"/>
    </source>
</evidence>
<protein>
    <submittedName>
        <fullName evidence="1">Uncharacterized protein</fullName>
    </submittedName>
</protein>
<reference evidence="1 2" key="1">
    <citation type="submission" date="2022-12" db="EMBL/GenBank/DDBJ databases">
        <title>Chromosome-scale assembly of the Ensete ventricosum genome.</title>
        <authorList>
            <person name="Dussert Y."/>
            <person name="Stocks J."/>
            <person name="Wendawek A."/>
            <person name="Woldeyes F."/>
            <person name="Nichols R.A."/>
            <person name="Borrell J.S."/>
        </authorList>
    </citation>
    <scope>NUCLEOTIDE SEQUENCE [LARGE SCALE GENOMIC DNA]</scope>
    <source>
        <strain evidence="2">cv. Maze</strain>
        <tissue evidence="1">Seeds</tissue>
    </source>
</reference>
<dbReference type="Proteomes" id="UP001222027">
    <property type="component" value="Unassembled WGS sequence"/>
</dbReference>